<evidence type="ECO:0000256" key="1">
    <source>
        <dbReference type="ARBA" id="ARBA00022705"/>
    </source>
</evidence>
<protein>
    <recommendedName>
        <fullName evidence="3">DNA replication factor RFC1 C-terminal domain-containing protein</fullName>
    </recommendedName>
</protein>
<keyword evidence="1" id="KW-0235">DNA replication</keyword>
<sequence length="287" mass="32291">MSSAKSFGGKDQEVMLGPFEACRRLLNTAEAARLSFEDREKLFFVDYSMVGLLVHENYLRSMEKKPATLEVLSRCAYSADLMTVGDIFQQRINAEQEWSLLPHSGVVSCAYPAFVSNGMLGYPSFPAALGKMSSLSKSRRQMMDLQMHLRLSSTVYGQAMISSSYAELLYRRLVEPLKENDIKEAVGRLDAYGLRREHLVEHLTELRQHLGCQDMFKQVDAKVKSALTRELNTGKHAVKVVLPSKRRRLVEEPGFDADGEDAEVVMNDVEESEDEEEKSALIKAGLD</sequence>
<dbReference type="SUPFAM" id="SSF48019">
    <property type="entry name" value="post-AAA+ oligomerization domain-like"/>
    <property type="match status" value="1"/>
</dbReference>
<keyword evidence="5" id="KW-1185">Reference proteome</keyword>
<dbReference type="Pfam" id="PF08519">
    <property type="entry name" value="RFC1"/>
    <property type="match status" value="1"/>
</dbReference>
<dbReference type="InterPro" id="IPR008921">
    <property type="entry name" value="DNA_pol3_clamp-load_cplx_C"/>
</dbReference>
<feature type="region of interest" description="Disordered" evidence="2">
    <location>
        <begin position="268"/>
        <end position="287"/>
    </location>
</feature>
<proteinExistence type="predicted"/>
<evidence type="ECO:0000313" key="5">
    <source>
        <dbReference type="Proteomes" id="UP001642484"/>
    </source>
</evidence>
<dbReference type="InterPro" id="IPR013725">
    <property type="entry name" value="DNA_replication_fac_RFC1_C"/>
</dbReference>
<comment type="caution">
    <text evidence="4">The sequence shown here is derived from an EMBL/GenBank/DDBJ whole genome shotgun (WGS) entry which is preliminary data.</text>
</comment>
<dbReference type="Proteomes" id="UP001642484">
    <property type="component" value="Unassembled WGS sequence"/>
</dbReference>
<evidence type="ECO:0000259" key="3">
    <source>
        <dbReference type="Pfam" id="PF08519"/>
    </source>
</evidence>
<evidence type="ECO:0000313" key="4">
    <source>
        <dbReference type="EMBL" id="CAK9052979.1"/>
    </source>
</evidence>
<feature type="compositionally biased region" description="Acidic residues" evidence="2">
    <location>
        <begin position="268"/>
        <end position="277"/>
    </location>
</feature>
<dbReference type="PANTHER" id="PTHR23389:SF6">
    <property type="entry name" value="REPLICATION FACTOR C SUBUNIT 1"/>
    <property type="match status" value="1"/>
</dbReference>
<dbReference type="PANTHER" id="PTHR23389">
    <property type="entry name" value="CHROMOSOME TRANSMISSION FIDELITY FACTOR 18"/>
    <property type="match status" value="1"/>
</dbReference>
<dbReference type="EMBL" id="CAXAMN010018779">
    <property type="protein sequence ID" value="CAK9052979.1"/>
    <property type="molecule type" value="Genomic_DNA"/>
</dbReference>
<evidence type="ECO:0000256" key="2">
    <source>
        <dbReference type="SAM" id="MobiDB-lite"/>
    </source>
</evidence>
<name>A0ABP0MNF2_9DINO</name>
<gene>
    <name evidence="4" type="ORF">CCMP2556_LOCUS26675</name>
</gene>
<reference evidence="4 5" key="1">
    <citation type="submission" date="2024-02" db="EMBL/GenBank/DDBJ databases">
        <authorList>
            <person name="Chen Y."/>
            <person name="Shah S."/>
            <person name="Dougan E. K."/>
            <person name="Thang M."/>
            <person name="Chan C."/>
        </authorList>
    </citation>
    <scope>NUCLEOTIDE SEQUENCE [LARGE SCALE GENOMIC DNA]</scope>
</reference>
<feature type="domain" description="DNA replication factor RFC1 C-terminal" evidence="3">
    <location>
        <begin position="84"/>
        <end position="232"/>
    </location>
</feature>
<organism evidence="4 5">
    <name type="scientific">Durusdinium trenchii</name>
    <dbReference type="NCBI Taxonomy" id="1381693"/>
    <lineage>
        <taxon>Eukaryota</taxon>
        <taxon>Sar</taxon>
        <taxon>Alveolata</taxon>
        <taxon>Dinophyceae</taxon>
        <taxon>Suessiales</taxon>
        <taxon>Symbiodiniaceae</taxon>
        <taxon>Durusdinium</taxon>
    </lineage>
</organism>
<accession>A0ABP0MNF2</accession>
<dbReference type="Gene3D" id="1.20.272.10">
    <property type="match status" value="1"/>
</dbReference>